<dbReference type="InterPro" id="IPR050347">
    <property type="entry name" value="Bact_Beta-galactosidase"/>
</dbReference>
<dbReference type="PANTHER" id="PTHR46323">
    <property type="entry name" value="BETA-GALACTOSIDASE"/>
    <property type="match status" value="1"/>
</dbReference>
<dbReference type="PROSITE" id="PS00719">
    <property type="entry name" value="GLYCOSYL_HYDROL_F2_1"/>
    <property type="match status" value="1"/>
</dbReference>
<dbReference type="AlphaFoldDB" id="A0A249KFD1"/>
<dbReference type="GO" id="GO:0009341">
    <property type="term" value="C:beta-galactosidase complex"/>
    <property type="evidence" value="ECO:0007669"/>
    <property type="project" value="InterPro"/>
</dbReference>
<name>A0A249KFD1_9ACTN</name>
<dbReference type="GO" id="GO:0030246">
    <property type="term" value="F:carbohydrate binding"/>
    <property type="evidence" value="ECO:0007669"/>
    <property type="project" value="InterPro"/>
</dbReference>
<feature type="domain" description="Beta galactosidase small chain/" evidence="9">
    <location>
        <begin position="747"/>
        <end position="1000"/>
    </location>
</feature>
<comment type="catalytic activity">
    <reaction evidence="1 8">
        <text>Hydrolysis of terminal non-reducing beta-D-galactose residues in beta-D-galactosides.</text>
        <dbReference type="EC" id="3.2.1.23"/>
    </reaction>
</comment>
<protein>
    <recommendedName>
        <fullName evidence="4 8">Beta-galactosidase</fullName>
        <ecNumber evidence="3 8">3.2.1.23</ecNumber>
    </recommendedName>
    <alternativeName>
        <fullName evidence="7 8">Lactase</fullName>
    </alternativeName>
</protein>
<comment type="similarity">
    <text evidence="2 8">Belongs to the glycosyl hydrolase 2 family.</text>
</comment>
<evidence type="ECO:0000256" key="8">
    <source>
        <dbReference type="RuleBase" id="RU361154"/>
    </source>
</evidence>
<dbReference type="PANTHER" id="PTHR46323:SF2">
    <property type="entry name" value="BETA-GALACTOSIDASE"/>
    <property type="match status" value="1"/>
</dbReference>
<dbReference type="SUPFAM" id="SSF49785">
    <property type="entry name" value="Galactose-binding domain-like"/>
    <property type="match status" value="1"/>
</dbReference>
<dbReference type="RefSeq" id="WP_095673002.1">
    <property type="nucleotide sequence ID" value="NZ_CP016773.1"/>
</dbReference>
<dbReference type="Pfam" id="PF16353">
    <property type="entry name" value="LacZ_4"/>
    <property type="match status" value="1"/>
</dbReference>
<dbReference type="InterPro" id="IPR036156">
    <property type="entry name" value="Beta-gal/glucu_dom_sf"/>
</dbReference>
<dbReference type="InterPro" id="IPR006103">
    <property type="entry name" value="Glyco_hydro_2_cat"/>
</dbReference>
<dbReference type="OrthoDB" id="9762066at2"/>
<dbReference type="InterPro" id="IPR004199">
    <property type="entry name" value="B-gal_small/dom_5"/>
</dbReference>
<evidence type="ECO:0000256" key="7">
    <source>
        <dbReference type="ARBA" id="ARBA00032230"/>
    </source>
</evidence>
<dbReference type="FunFam" id="3.20.20.80:FF:000018">
    <property type="entry name" value="Beta-galactosidase"/>
    <property type="match status" value="1"/>
</dbReference>
<dbReference type="Gene3D" id="2.60.120.260">
    <property type="entry name" value="Galactose-binding domain-like"/>
    <property type="match status" value="1"/>
</dbReference>
<dbReference type="InterPro" id="IPR008979">
    <property type="entry name" value="Galactose-bd-like_sf"/>
</dbReference>
<evidence type="ECO:0000256" key="2">
    <source>
        <dbReference type="ARBA" id="ARBA00007401"/>
    </source>
</evidence>
<dbReference type="Pfam" id="PF02929">
    <property type="entry name" value="Bgal_small_N"/>
    <property type="match status" value="1"/>
</dbReference>
<sequence length="1002" mass="112342">MLPNYWMSPETNSINRLGMLHIEHFETLSLDGTWRFQLLHSPTENVRKRWSKIPVPGLWTMQPTSDVFFDKPIYTNVQMPWDHIAPEVPQENPTGIYERDFDLPLSWDNKRVVLHLGGFESVAVITVNGVEVGMTKDSRLAAEFDITSVVKRDRNVMRIAVTKWSDATYIEDQDQWWHGGITRSVKLYATEHVFIEKFATTAGLKADGTTGTLKVEAIIGSINGKATDGYTLRTSIEELPKVKSAQLSQTLKKHVAPIWTEMTAEMINANRKHFAGEFWDGNMPESDRLALEAIKQPWPGRIVLETTIPKVAAWSAETPNLYTLRIELVSPNGTVVEVSQQRIGFRSVVIKGRELLVNGKLIYIYGVNRHDFNRHTGRVLSREDMRQDLLEMKRWNFNAVRTSHYPNDPAFYDLCDELGFYVIDEANIESHAFYDSISNDPRYASAFVERVGRMVQRDMHHPCVIFWSLGNESGRGKNHEAAAAFARALDPSRPLHYEGGINGDWRGGHSMTDVVSPMYPSIKAILSYAKSGRQDRPLIMCEYSHAMGNSNGNLKEYWDAIHSTPGLQGGFIWEFWDHGIEQTLADGSKRSAYGGDFGETRHDGNFVCDGMVFPDRTPKPAMHEMKAIASPVVISTTKASTGSFTVTNRQYFKDLADFEAFWSINRNGEVIDSGKVVLPQIAPQKSAKIAIKSKALLKPDGTGERFINFTIVQKNRTDWAPAGHEVGWNQFALPSRKETIGTAKTSELFENAVDDAGEIQIPYGVFAPELSLWRAPTDNDRIAQIASKWERYGVRDLERTDCTITESAKSYKVTSEWKTSTGFKIKQVQLVTPVAGGYSVKETITVPKQFEDLARVGINFEIDGALSNYTYFGTGANETYPDRKIGRIHQWVSTVADQYVPYVRPQENGGHAGVRWFALTNNEGHGVRIDLDKPRQVSATPFRAAQLADATHDVELVPTGNTIVHIDAAHRGVGTASCGPDTLPAYLVSGGTYSFTWTVRSI</sequence>
<keyword evidence="5 8" id="KW-0378">Hydrolase</keyword>
<evidence type="ECO:0000256" key="1">
    <source>
        <dbReference type="ARBA" id="ARBA00001412"/>
    </source>
</evidence>
<dbReference type="InterPro" id="IPR006101">
    <property type="entry name" value="Glyco_hydro_2"/>
</dbReference>
<dbReference type="SUPFAM" id="SSF49303">
    <property type="entry name" value="beta-Galactosidase/glucuronidase domain"/>
    <property type="match status" value="2"/>
</dbReference>
<dbReference type="Pfam" id="PF00703">
    <property type="entry name" value="Glyco_hydro_2"/>
    <property type="match status" value="1"/>
</dbReference>
<keyword evidence="11" id="KW-1185">Reference proteome</keyword>
<keyword evidence="6 8" id="KW-0326">Glycosidase</keyword>
<evidence type="ECO:0000259" key="9">
    <source>
        <dbReference type="SMART" id="SM01038"/>
    </source>
</evidence>
<dbReference type="Gene3D" id="2.60.40.10">
    <property type="entry name" value="Immunoglobulins"/>
    <property type="match status" value="2"/>
</dbReference>
<dbReference type="EC" id="3.2.1.23" evidence="3 8"/>
<evidence type="ECO:0000256" key="5">
    <source>
        <dbReference type="ARBA" id="ARBA00022801"/>
    </source>
</evidence>
<evidence type="ECO:0000313" key="11">
    <source>
        <dbReference type="Proteomes" id="UP000217215"/>
    </source>
</evidence>
<dbReference type="Gene3D" id="3.20.20.80">
    <property type="entry name" value="Glycosidases"/>
    <property type="match status" value="1"/>
</dbReference>
<dbReference type="KEGG" id="psuf:A1sIA56_00410"/>
<reference evidence="10 11" key="1">
    <citation type="submission" date="2016-07" db="EMBL/GenBank/DDBJ databases">
        <title>High microdiversification within the ubiquitous acI lineage of Actinobacteria.</title>
        <authorList>
            <person name="Neuenschwander S.M."/>
            <person name="Salcher M."/>
            <person name="Ghai R."/>
            <person name="Pernthaler J."/>
        </authorList>
    </citation>
    <scope>NUCLEOTIDE SEQUENCE [LARGE SCALE GENOMIC DNA]</scope>
    <source>
        <strain evidence="10">MMS-IA-56</strain>
    </source>
</reference>
<dbReference type="EMBL" id="CP016773">
    <property type="protein sequence ID" value="ASY15409.1"/>
    <property type="molecule type" value="Genomic_DNA"/>
</dbReference>
<dbReference type="InterPro" id="IPR017853">
    <property type="entry name" value="GH"/>
</dbReference>
<dbReference type="InterPro" id="IPR013783">
    <property type="entry name" value="Ig-like_fold"/>
</dbReference>
<dbReference type="SMART" id="SM01038">
    <property type="entry name" value="Bgal_small_N"/>
    <property type="match status" value="1"/>
</dbReference>
<dbReference type="Proteomes" id="UP000217215">
    <property type="component" value="Chromosome"/>
</dbReference>
<dbReference type="PRINTS" id="PR00132">
    <property type="entry name" value="GLHYDRLASE2"/>
</dbReference>
<dbReference type="SUPFAM" id="SSF51445">
    <property type="entry name" value="(Trans)glycosidases"/>
    <property type="match status" value="1"/>
</dbReference>
<accession>A0A249KFD1</accession>
<dbReference type="Pfam" id="PF02836">
    <property type="entry name" value="Glyco_hydro_2_C"/>
    <property type="match status" value="1"/>
</dbReference>
<dbReference type="SUPFAM" id="SSF74650">
    <property type="entry name" value="Galactose mutarotase-like"/>
    <property type="match status" value="1"/>
</dbReference>
<dbReference type="InterPro" id="IPR023230">
    <property type="entry name" value="Glyco_hydro_2_CS"/>
</dbReference>
<organism evidence="10 11">
    <name type="scientific">Candidatus Planktophila sulfonica</name>
    <dbReference type="NCBI Taxonomy" id="1884904"/>
    <lineage>
        <taxon>Bacteria</taxon>
        <taxon>Bacillati</taxon>
        <taxon>Actinomycetota</taxon>
        <taxon>Actinomycetes</taxon>
        <taxon>Candidatus Nanopelagicales</taxon>
        <taxon>Candidatus Nanopelagicaceae</taxon>
        <taxon>Candidatus Planktophila</taxon>
    </lineage>
</organism>
<dbReference type="InterPro" id="IPR032312">
    <property type="entry name" value="LacZ_4"/>
</dbReference>
<evidence type="ECO:0000256" key="4">
    <source>
        <dbReference type="ARBA" id="ARBA00013303"/>
    </source>
</evidence>
<dbReference type="InterPro" id="IPR006104">
    <property type="entry name" value="Glyco_hydro_2_N"/>
</dbReference>
<dbReference type="Pfam" id="PF02837">
    <property type="entry name" value="Glyco_hydro_2_N"/>
    <property type="match status" value="1"/>
</dbReference>
<dbReference type="InterPro" id="IPR006102">
    <property type="entry name" value="Ig-like_GH2"/>
</dbReference>
<evidence type="ECO:0000256" key="3">
    <source>
        <dbReference type="ARBA" id="ARBA00012756"/>
    </source>
</evidence>
<dbReference type="GO" id="GO:0004565">
    <property type="term" value="F:beta-galactosidase activity"/>
    <property type="evidence" value="ECO:0007669"/>
    <property type="project" value="UniProtKB-EC"/>
</dbReference>
<dbReference type="Gene3D" id="2.70.98.10">
    <property type="match status" value="1"/>
</dbReference>
<gene>
    <name evidence="10" type="ORF">A1sIA56_00410</name>
</gene>
<dbReference type="GO" id="GO:0005990">
    <property type="term" value="P:lactose catabolic process"/>
    <property type="evidence" value="ECO:0007669"/>
    <property type="project" value="TreeGrafter"/>
</dbReference>
<evidence type="ECO:0000313" key="10">
    <source>
        <dbReference type="EMBL" id="ASY15409.1"/>
    </source>
</evidence>
<dbReference type="InterPro" id="IPR011013">
    <property type="entry name" value="Gal_mutarotase_sf_dom"/>
</dbReference>
<proteinExistence type="inferred from homology"/>
<evidence type="ECO:0000256" key="6">
    <source>
        <dbReference type="ARBA" id="ARBA00023295"/>
    </source>
</evidence>
<dbReference type="InterPro" id="IPR014718">
    <property type="entry name" value="GH-type_carb-bd"/>
</dbReference>